<proteinExistence type="inferred from homology"/>
<dbReference type="Pfam" id="PF03364">
    <property type="entry name" value="Polyketide_cyc"/>
    <property type="match status" value="1"/>
</dbReference>
<comment type="function">
    <text evidence="3">Required for the function of coenzyme Q in the respiratory chain. May serve as a chaperone or may be involved in the transport of Q6 from its site of synthesis to the catalytic sites of the respiratory complexes.</text>
</comment>
<dbReference type="GO" id="GO:0005739">
    <property type="term" value="C:mitochondrion"/>
    <property type="evidence" value="ECO:0007669"/>
    <property type="project" value="TreeGrafter"/>
</dbReference>
<dbReference type="PANTHER" id="PTHR12901:SF10">
    <property type="entry name" value="COENZYME Q-BINDING PROTEIN COQ10, MITOCHONDRIAL"/>
    <property type="match status" value="1"/>
</dbReference>
<evidence type="ECO:0000313" key="6">
    <source>
        <dbReference type="EMBL" id="KAF2090516.1"/>
    </source>
</evidence>
<dbReference type="InterPro" id="IPR044996">
    <property type="entry name" value="COQ10-like"/>
</dbReference>
<gene>
    <name evidence="6" type="ORF">K490DRAFT_23455</name>
</gene>
<evidence type="ECO:0000313" key="7">
    <source>
        <dbReference type="Proteomes" id="UP000799776"/>
    </source>
</evidence>
<dbReference type="PANTHER" id="PTHR12901">
    <property type="entry name" value="SPERM PROTEIN HOMOLOG"/>
    <property type="match status" value="1"/>
</dbReference>
<dbReference type="CDD" id="cd07813">
    <property type="entry name" value="COQ10p_like"/>
    <property type="match status" value="1"/>
</dbReference>
<name>A0A9P4HWJ8_9PEZI</name>
<organism evidence="6 7">
    <name type="scientific">Saccharata proteae CBS 121410</name>
    <dbReference type="NCBI Taxonomy" id="1314787"/>
    <lineage>
        <taxon>Eukaryota</taxon>
        <taxon>Fungi</taxon>
        <taxon>Dikarya</taxon>
        <taxon>Ascomycota</taxon>
        <taxon>Pezizomycotina</taxon>
        <taxon>Dothideomycetes</taxon>
        <taxon>Dothideomycetes incertae sedis</taxon>
        <taxon>Botryosphaeriales</taxon>
        <taxon>Saccharataceae</taxon>
        <taxon>Saccharata</taxon>
    </lineage>
</organism>
<evidence type="ECO:0000256" key="3">
    <source>
        <dbReference type="ARBA" id="ARBA00024947"/>
    </source>
</evidence>
<dbReference type="OrthoDB" id="292693at2759"/>
<dbReference type="GO" id="GO:0045333">
    <property type="term" value="P:cellular respiration"/>
    <property type="evidence" value="ECO:0007669"/>
    <property type="project" value="InterPro"/>
</dbReference>
<feature type="non-terminal residue" evidence="6">
    <location>
        <position position="206"/>
    </location>
</feature>
<protein>
    <recommendedName>
        <fullName evidence="5">Coenzyme Q-binding protein COQ10 START domain-containing protein</fullName>
    </recommendedName>
</protein>
<reference evidence="6" key="1">
    <citation type="journal article" date="2020" name="Stud. Mycol.">
        <title>101 Dothideomycetes genomes: a test case for predicting lifestyles and emergence of pathogens.</title>
        <authorList>
            <person name="Haridas S."/>
            <person name="Albert R."/>
            <person name="Binder M."/>
            <person name="Bloem J."/>
            <person name="Labutti K."/>
            <person name="Salamov A."/>
            <person name="Andreopoulos B."/>
            <person name="Baker S."/>
            <person name="Barry K."/>
            <person name="Bills G."/>
            <person name="Bluhm B."/>
            <person name="Cannon C."/>
            <person name="Castanera R."/>
            <person name="Culley D."/>
            <person name="Daum C."/>
            <person name="Ezra D."/>
            <person name="Gonzalez J."/>
            <person name="Henrissat B."/>
            <person name="Kuo A."/>
            <person name="Liang C."/>
            <person name="Lipzen A."/>
            <person name="Lutzoni F."/>
            <person name="Magnuson J."/>
            <person name="Mondo S."/>
            <person name="Nolan M."/>
            <person name="Ohm R."/>
            <person name="Pangilinan J."/>
            <person name="Park H.-J."/>
            <person name="Ramirez L."/>
            <person name="Alfaro M."/>
            <person name="Sun H."/>
            <person name="Tritt A."/>
            <person name="Yoshinaga Y."/>
            <person name="Zwiers L.-H."/>
            <person name="Turgeon B."/>
            <person name="Goodwin S."/>
            <person name="Spatafora J."/>
            <person name="Crous P."/>
            <person name="Grigoriev I."/>
        </authorList>
    </citation>
    <scope>NUCLEOTIDE SEQUENCE</scope>
    <source>
        <strain evidence="6">CBS 121410</strain>
    </source>
</reference>
<dbReference type="GO" id="GO:0048039">
    <property type="term" value="F:ubiquinone binding"/>
    <property type="evidence" value="ECO:0007669"/>
    <property type="project" value="InterPro"/>
</dbReference>
<comment type="caution">
    <text evidence="6">The sequence shown here is derived from an EMBL/GenBank/DDBJ whole genome shotgun (WGS) entry which is preliminary data.</text>
</comment>
<feature type="non-terminal residue" evidence="6">
    <location>
        <position position="1"/>
    </location>
</feature>
<dbReference type="InterPro" id="IPR005031">
    <property type="entry name" value="COQ10_START"/>
</dbReference>
<feature type="region of interest" description="Disordered" evidence="4">
    <location>
        <begin position="130"/>
        <end position="156"/>
    </location>
</feature>
<evidence type="ECO:0000259" key="5">
    <source>
        <dbReference type="Pfam" id="PF03364"/>
    </source>
</evidence>
<dbReference type="AlphaFoldDB" id="A0A9P4HWJ8"/>
<dbReference type="Proteomes" id="UP000799776">
    <property type="component" value="Unassembled WGS sequence"/>
</dbReference>
<dbReference type="Gene3D" id="3.30.530.20">
    <property type="match status" value="1"/>
</dbReference>
<evidence type="ECO:0000256" key="2">
    <source>
        <dbReference type="ARBA" id="ARBA00011814"/>
    </source>
</evidence>
<dbReference type="InterPro" id="IPR023393">
    <property type="entry name" value="START-like_dom_sf"/>
</dbReference>
<evidence type="ECO:0000256" key="1">
    <source>
        <dbReference type="ARBA" id="ARBA00006885"/>
    </source>
</evidence>
<evidence type="ECO:0000256" key="4">
    <source>
        <dbReference type="SAM" id="MobiDB-lite"/>
    </source>
</evidence>
<dbReference type="EMBL" id="ML978712">
    <property type="protein sequence ID" value="KAF2090516.1"/>
    <property type="molecule type" value="Genomic_DNA"/>
</dbReference>
<dbReference type="SUPFAM" id="SSF55961">
    <property type="entry name" value="Bet v1-like"/>
    <property type="match status" value="1"/>
</dbReference>
<comment type="subunit">
    <text evidence="2">Interacts with coenzyme Q.</text>
</comment>
<feature type="domain" description="Coenzyme Q-binding protein COQ10 START" evidence="5">
    <location>
        <begin position="41"/>
        <end position="197"/>
    </location>
</feature>
<accession>A0A9P4HWJ8</accession>
<comment type="similarity">
    <text evidence="1">Belongs to the COQ10 family.</text>
</comment>
<sequence>LTRPPPSRTFLPNPFSAFTSSDSSSSSAANVQTLTATRTLPYKSSDIYNIIADVSAYSSFLPYCQASKVTKWSQPDAQSGTRWPSEATLVVGWQNISEEFSSRIYCVPGRIVEAVSGGSVTQLKAEEIAHHNESNGSGNGKGNGSESLVDEFMTPESRPEQTQVSLAIEFAFANPLYATMSAAVAPKVAGMMIEAFEKRVETLLDG</sequence>
<keyword evidence="7" id="KW-1185">Reference proteome</keyword>